<proteinExistence type="predicted"/>
<feature type="transmembrane region" description="Helical" evidence="1">
    <location>
        <begin position="409"/>
        <end position="431"/>
    </location>
</feature>
<feature type="transmembrane region" description="Helical" evidence="1">
    <location>
        <begin position="333"/>
        <end position="352"/>
    </location>
</feature>
<feature type="transmembrane region" description="Helical" evidence="1">
    <location>
        <begin position="133"/>
        <end position="152"/>
    </location>
</feature>
<feature type="transmembrane region" description="Helical" evidence="1">
    <location>
        <begin position="61"/>
        <end position="82"/>
    </location>
</feature>
<keyword evidence="1" id="KW-0812">Transmembrane</keyword>
<sequence>MVSDDWASVAPSVACTATSDLTVDSANPSEDSPVTSRNCPLAHHYDGVPEHRPQTQRRVSFFHFLVILGCIALPNVVLTVCLSDIGMGLEVYSITAPARVSLVGSALIAICLLAFCVLYVADWVAWESCLARVAAVAPAACLLTLGACLKCSDYPEAPVVVVLLQVPIAIFALRMAFWKVRHSSFCFVVSASLAVVAVALLALWLIWMNTEAVDGKTHRWNSETKAALAAASINLYRERRVNIAGEMVSLVYSIDCNPETKRRWRFTSKRVWHQLTSQEEDARAEACGKVATAWFLAWMSPFVASLVNLTIAVFLMISGVYPGREDLSRLERALKWFTCSVSAMILMMWLAASIAGASMRLTSTIMAFCVLGILFLCIWIYLEMRPEVIALTKSSGRLQMLVSLPTSDWFWAMAIIGLNGLMPAVLALELLKQKLRKLRGVTHRGDPMLTPWVHRIFAAVQNRSLVSILSKVNILCQAFFVLSIGVAKGTFVFLSWLNETLLELELGVVISVFFIVGFLLLMAPPVPGIPVYVCSGIVISARAKHTDWGYGLGVGIAVAVSFVLKLTAVVGQYLVGYVLGKSVKIQQLVRVDKVATRAVERILEGNGFTLPKVAVLVGGPDWPTSVLCGILKLNLVQCIVGTVPVIFVSSPCVIAGALMVAKSRYIVATSKELPVTAAEGEEHQDAFWDALASTFLGISAICQLASGVLALYFILDVVLANREELAVHRPEHDAVLQLTKRERAYAMAYLKVTEWRRLSRLLRAMLLGATGLAVLCLFVFMVLDTRCFRPFQVSSRIGNPLDEGGLGGDVRNLVLWPGRLVLAVHGVALMLYVTFILRVHNLARKQLNALGPEPC</sequence>
<name>A0A7S0AJH6_9DINO</name>
<evidence type="ECO:0000256" key="1">
    <source>
        <dbReference type="SAM" id="Phobius"/>
    </source>
</evidence>
<accession>A0A7S0AJH6</accession>
<dbReference type="EMBL" id="HBEG01028398">
    <property type="protein sequence ID" value="CAD8365201.1"/>
    <property type="molecule type" value="Transcribed_RNA"/>
</dbReference>
<feature type="transmembrane region" description="Helical" evidence="1">
    <location>
        <begin position="293"/>
        <end position="321"/>
    </location>
</feature>
<gene>
    <name evidence="2" type="ORF">PBAH0796_LOCUS17261</name>
</gene>
<feature type="transmembrane region" description="Helical" evidence="1">
    <location>
        <begin position="184"/>
        <end position="207"/>
    </location>
</feature>
<feature type="transmembrane region" description="Helical" evidence="1">
    <location>
        <begin position="102"/>
        <end position="121"/>
    </location>
</feature>
<dbReference type="AlphaFoldDB" id="A0A7S0AJH6"/>
<keyword evidence="1" id="KW-1133">Transmembrane helix</keyword>
<evidence type="ECO:0000313" key="2">
    <source>
        <dbReference type="EMBL" id="CAD8365201.1"/>
    </source>
</evidence>
<feature type="transmembrane region" description="Helical" evidence="1">
    <location>
        <begin position="550"/>
        <end position="575"/>
    </location>
</feature>
<feature type="transmembrane region" description="Helical" evidence="1">
    <location>
        <begin position="695"/>
        <end position="715"/>
    </location>
</feature>
<feature type="transmembrane region" description="Helical" evidence="1">
    <location>
        <begin position="159"/>
        <end position="178"/>
    </location>
</feature>
<feature type="transmembrane region" description="Helical" evidence="1">
    <location>
        <begin position="364"/>
        <end position="382"/>
    </location>
</feature>
<reference evidence="2" key="1">
    <citation type="submission" date="2021-01" db="EMBL/GenBank/DDBJ databases">
        <authorList>
            <person name="Corre E."/>
            <person name="Pelletier E."/>
            <person name="Niang G."/>
            <person name="Scheremetjew M."/>
            <person name="Finn R."/>
            <person name="Kale V."/>
            <person name="Holt S."/>
            <person name="Cochrane G."/>
            <person name="Meng A."/>
            <person name="Brown T."/>
            <person name="Cohen L."/>
        </authorList>
    </citation>
    <scope>NUCLEOTIDE SEQUENCE</scope>
    <source>
        <strain evidence="2">Pbaha01</strain>
    </source>
</reference>
<keyword evidence="1" id="KW-0472">Membrane</keyword>
<feature type="transmembrane region" description="Helical" evidence="1">
    <location>
        <begin position="508"/>
        <end position="538"/>
    </location>
</feature>
<feature type="transmembrane region" description="Helical" evidence="1">
    <location>
        <begin position="816"/>
        <end position="837"/>
    </location>
</feature>
<feature type="transmembrane region" description="Helical" evidence="1">
    <location>
        <begin position="761"/>
        <end position="783"/>
    </location>
</feature>
<protein>
    <submittedName>
        <fullName evidence="2">Uncharacterized protein</fullName>
    </submittedName>
</protein>
<organism evidence="2">
    <name type="scientific">Pyrodinium bahamense</name>
    <dbReference type="NCBI Taxonomy" id="73915"/>
    <lineage>
        <taxon>Eukaryota</taxon>
        <taxon>Sar</taxon>
        <taxon>Alveolata</taxon>
        <taxon>Dinophyceae</taxon>
        <taxon>Gonyaulacales</taxon>
        <taxon>Pyrocystaceae</taxon>
        <taxon>Pyrodinium</taxon>
    </lineage>
</organism>
<feature type="transmembrane region" description="Helical" evidence="1">
    <location>
        <begin position="472"/>
        <end position="496"/>
    </location>
</feature>